<evidence type="ECO:0000313" key="2">
    <source>
        <dbReference type="EMBL" id="MPC42194.1"/>
    </source>
</evidence>
<feature type="region of interest" description="Disordered" evidence="1">
    <location>
        <begin position="42"/>
        <end position="63"/>
    </location>
</feature>
<organism evidence="2 3">
    <name type="scientific">Portunus trituberculatus</name>
    <name type="common">Swimming crab</name>
    <name type="synonym">Neptunus trituberculatus</name>
    <dbReference type="NCBI Taxonomy" id="210409"/>
    <lineage>
        <taxon>Eukaryota</taxon>
        <taxon>Metazoa</taxon>
        <taxon>Ecdysozoa</taxon>
        <taxon>Arthropoda</taxon>
        <taxon>Crustacea</taxon>
        <taxon>Multicrustacea</taxon>
        <taxon>Malacostraca</taxon>
        <taxon>Eumalacostraca</taxon>
        <taxon>Eucarida</taxon>
        <taxon>Decapoda</taxon>
        <taxon>Pleocyemata</taxon>
        <taxon>Brachyura</taxon>
        <taxon>Eubrachyura</taxon>
        <taxon>Portunoidea</taxon>
        <taxon>Portunidae</taxon>
        <taxon>Portuninae</taxon>
        <taxon>Portunus</taxon>
    </lineage>
</organism>
<dbReference type="EMBL" id="VSRR010005341">
    <property type="protein sequence ID" value="MPC42194.1"/>
    <property type="molecule type" value="Genomic_DNA"/>
</dbReference>
<dbReference type="Proteomes" id="UP000324222">
    <property type="component" value="Unassembled WGS sequence"/>
</dbReference>
<protein>
    <submittedName>
        <fullName evidence="2">Uncharacterized protein</fullName>
    </submittedName>
</protein>
<accession>A0A5B7FCG6</accession>
<sequence>MQLYAEITSRKSSHNDLSFVNDPHQPDLRWGQWLPQYCSKKAPRKTRPGAPWSGVEPQLNANNGSALATPLPLAQTRVTRSLSWERFLLHGSCGIIGPM</sequence>
<name>A0A5B7FCG6_PORTR</name>
<dbReference type="AlphaFoldDB" id="A0A5B7FCG6"/>
<evidence type="ECO:0000256" key="1">
    <source>
        <dbReference type="SAM" id="MobiDB-lite"/>
    </source>
</evidence>
<comment type="caution">
    <text evidence="2">The sequence shown here is derived from an EMBL/GenBank/DDBJ whole genome shotgun (WGS) entry which is preliminary data.</text>
</comment>
<keyword evidence="3" id="KW-1185">Reference proteome</keyword>
<evidence type="ECO:0000313" key="3">
    <source>
        <dbReference type="Proteomes" id="UP000324222"/>
    </source>
</evidence>
<proteinExistence type="predicted"/>
<reference evidence="2 3" key="1">
    <citation type="submission" date="2019-05" db="EMBL/GenBank/DDBJ databases">
        <title>Another draft genome of Portunus trituberculatus and its Hox gene families provides insights of decapod evolution.</title>
        <authorList>
            <person name="Jeong J.-H."/>
            <person name="Song I."/>
            <person name="Kim S."/>
            <person name="Choi T."/>
            <person name="Kim D."/>
            <person name="Ryu S."/>
            <person name="Kim W."/>
        </authorList>
    </citation>
    <scope>NUCLEOTIDE SEQUENCE [LARGE SCALE GENOMIC DNA]</scope>
    <source>
        <tissue evidence="2">Muscle</tissue>
    </source>
</reference>
<gene>
    <name evidence="2" type="ORF">E2C01_035809</name>
</gene>